<dbReference type="EMBL" id="AAZO01002876">
    <property type="status" value="NOT_ANNOTATED_CDS"/>
    <property type="molecule type" value="Genomic_DNA"/>
</dbReference>
<evidence type="ECO:0000259" key="6">
    <source>
        <dbReference type="Pfam" id="PF13847"/>
    </source>
</evidence>
<dbReference type="Proteomes" id="UP000009046">
    <property type="component" value="Unassembled WGS sequence"/>
</dbReference>
<evidence type="ECO:0000256" key="5">
    <source>
        <dbReference type="SAM" id="Coils"/>
    </source>
</evidence>
<accession>E0VJM8</accession>
<dbReference type="PANTHER" id="PTHR12176">
    <property type="entry name" value="SAM-DEPENDENT METHYLTRANSFERASE SUPERFAMILY PROTEIN"/>
    <property type="match status" value="1"/>
</dbReference>
<dbReference type="GO" id="GO:0008168">
    <property type="term" value="F:methyltransferase activity"/>
    <property type="evidence" value="ECO:0007669"/>
    <property type="project" value="UniProtKB-KW"/>
</dbReference>
<protein>
    <submittedName>
        <fullName evidence="7">Predicted protein</fullName>
    </submittedName>
</protein>
<dbReference type="OMA" id="FEWYGAF"/>
<dbReference type="KEGG" id="phu:Phum_PHUM248170"/>
<evidence type="ECO:0000256" key="3">
    <source>
        <dbReference type="ARBA" id="ARBA00022679"/>
    </source>
</evidence>
<keyword evidence="9" id="KW-1185">Reference proteome</keyword>
<dbReference type="OrthoDB" id="411785at2759"/>
<dbReference type="InterPro" id="IPR025714">
    <property type="entry name" value="Methyltranfer_dom"/>
</dbReference>
<evidence type="ECO:0000313" key="9">
    <source>
        <dbReference type="Proteomes" id="UP000009046"/>
    </source>
</evidence>
<dbReference type="GO" id="GO:0032259">
    <property type="term" value="P:methylation"/>
    <property type="evidence" value="ECO:0007669"/>
    <property type="project" value="UniProtKB-KW"/>
</dbReference>
<proteinExistence type="inferred from homology"/>
<dbReference type="AlphaFoldDB" id="E0VJM8"/>
<dbReference type="eggNOG" id="KOG2352">
    <property type="taxonomic scope" value="Eukaryota"/>
</dbReference>
<keyword evidence="5" id="KW-0175">Coiled coil</keyword>
<dbReference type="GeneID" id="8238769"/>
<dbReference type="EMBL" id="DS235226">
    <property type="protein sequence ID" value="EEB13584.1"/>
    <property type="molecule type" value="Genomic_DNA"/>
</dbReference>
<dbReference type="Pfam" id="PF13847">
    <property type="entry name" value="Methyltransf_31"/>
    <property type="match status" value="1"/>
</dbReference>
<evidence type="ECO:0000256" key="1">
    <source>
        <dbReference type="ARBA" id="ARBA00008361"/>
    </source>
</evidence>
<evidence type="ECO:0000313" key="8">
    <source>
        <dbReference type="EnsemblMetazoa" id="PHUM248170-PA"/>
    </source>
</evidence>
<organism>
    <name type="scientific">Pediculus humanus subsp. corporis</name>
    <name type="common">Body louse</name>
    <dbReference type="NCBI Taxonomy" id="121224"/>
    <lineage>
        <taxon>Eukaryota</taxon>
        <taxon>Metazoa</taxon>
        <taxon>Ecdysozoa</taxon>
        <taxon>Arthropoda</taxon>
        <taxon>Hexapoda</taxon>
        <taxon>Insecta</taxon>
        <taxon>Pterygota</taxon>
        <taxon>Neoptera</taxon>
        <taxon>Paraneoptera</taxon>
        <taxon>Psocodea</taxon>
        <taxon>Troctomorpha</taxon>
        <taxon>Phthiraptera</taxon>
        <taxon>Anoplura</taxon>
        <taxon>Pediculidae</taxon>
        <taxon>Pediculus</taxon>
    </lineage>
</organism>
<sequence length="653" mass="74696">MSLLPKTELDFAEFELIFFIKFRYGEYAELSEVLHKYVKTQDFILMVGCGNSMLGAELFDLGYKKITSIDISGVVIKQMKNKVGKTRPEMIFEEMDALNMTYKEETFTVILDKGTLDALMPSDSEDDKMRANKLFAEVDRVLKYHGRYVIISLLQKHILKTLLDYFMESGWMIKIIRCWDVEKKHIFENGSLAMPVFMIVCIKFKSPQKMESILEINAFIDGRSKRITSKKEVIDIICGIQETIFNFRETKGEVEINFCQDGTGKSRYTIYINDVSKDQRKLLKYAAFIVPFGRETDWMFGTIEGRNYLRDSTGHDRLAVITFHRNQNYGTLNEVQDELRQTILQLAPPFMSFSSNSQNIPYLTLEDGMGHRETIFTGTSTYSGDLLVEDVTIDNEIFRRLIFLNNQSVVQSEAKMKKGKNKKLSVDSSYIASQHILYMSIPAPIIASSSSSSSSIAVIGVGGGNLCMLLNDLFPSISITGVELDPLVVEIAKKYFGLKTNEKLKVIVKDGLEFLNEKSKYDIIMYDVDNKEQGSALSCPPLQFLESSILKNVADSLGNEGIFVINVVSRLKSEHDKLFKKIKKHFSHICWYNLKEDVNRIVFATNKKLNSKQEWKNIINNSARNLENAIDEKLKLRIETIDLDHLFNNLTVE</sequence>
<dbReference type="EnsemblMetazoa" id="PHUM248170-RA">
    <property type="protein sequence ID" value="PHUM248170-PA"/>
    <property type="gene ID" value="PHUM248170"/>
</dbReference>
<dbReference type="CTD" id="8238769"/>
<name>E0VJM8_PEDHC</name>
<dbReference type="InParanoid" id="E0VJM8"/>
<dbReference type="InterPro" id="IPR029063">
    <property type="entry name" value="SAM-dependent_MTases_sf"/>
</dbReference>
<dbReference type="SUPFAM" id="SSF53335">
    <property type="entry name" value="S-adenosyl-L-methionine-dependent methyltransferases"/>
    <property type="match status" value="2"/>
</dbReference>
<dbReference type="VEuPathDB" id="VectorBase:PHUM248170"/>
<evidence type="ECO:0000313" key="7">
    <source>
        <dbReference type="EMBL" id="EEB13584.1"/>
    </source>
</evidence>
<keyword evidence="4" id="KW-0511">Multifunctional enzyme</keyword>
<dbReference type="STRING" id="121224.E0VJM8"/>
<dbReference type="HOGENOM" id="CLU_010025_1_0_1"/>
<evidence type="ECO:0000256" key="4">
    <source>
        <dbReference type="ARBA" id="ARBA00023268"/>
    </source>
</evidence>
<dbReference type="FunCoup" id="E0VJM8">
    <property type="interactions" value="2051"/>
</dbReference>
<dbReference type="RefSeq" id="XP_002426322.1">
    <property type="nucleotide sequence ID" value="XM_002426277.1"/>
</dbReference>
<reference evidence="8" key="3">
    <citation type="submission" date="2021-02" db="UniProtKB">
        <authorList>
            <consortium name="EnsemblMetazoa"/>
        </authorList>
    </citation>
    <scope>IDENTIFICATION</scope>
    <source>
        <strain evidence="8">USDA</strain>
    </source>
</reference>
<gene>
    <name evidence="8" type="primary">8238769</name>
    <name evidence="7" type="ORF">Phum_PHUM248170</name>
</gene>
<feature type="domain" description="Methyltransferase" evidence="6">
    <location>
        <begin position="46"/>
        <end position="154"/>
    </location>
</feature>
<reference evidence="7" key="2">
    <citation type="submission" date="2007-04" db="EMBL/GenBank/DDBJ databases">
        <title>The genome of the human body louse.</title>
        <authorList>
            <consortium name="The Human Body Louse Genome Consortium"/>
            <person name="Kirkness E."/>
            <person name="Walenz B."/>
            <person name="Hass B."/>
            <person name="Bruggner R."/>
            <person name="Strausberg R."/>
        </authorList>
    </citation>
    <scope>NUCLEOTIDE SEQUENCE</scope>
    <source>
        <strain evidence="7">USDA</strain>
    </source>
</reference>
<dbReference type="PANTHER" id="PTHR12176:SF78">
    <property type="entry name" value="EEF1A LYSINE AND N-TERMINAL METHYLTRANSFERASE"/>
    <property type="match status" value="1"/>
</dbReference>
<keyword evidence="2" id="KW-0489">Methyltransferase</keyword>
<reference evidence="7" key="1">
    <citation type="submission" date="2007-04" db="EMBL/GenBank/DDBJ databases">
        <title>Annotation of Pediculus humanus corporis strain USDA.</title>
        <authorList>
            <person name="Kirkness E."/>
            <person name="Hannick L."/>
            <person name="Hass B."/>
            <person name="Bruggner R."/>
            <person name="Lawson D."/>
            <person name="Bidwell S."/>
            <person name="Joardar V."/>
            <person name="Caler E."/>
            <person name="Walenz B."/>
            <person name="Inman J."/>
            <person name="Schobel S."/>
            <person name="Galinsky K."/>
            <person name="Amedeo P."/>
            <person name="Strausberg R."/>
        </authorList>
    </citation>
    <scope>NUCLEOTIDE SEQUENCE</scope>
    <source>
        <strain evidence="7">USDA</strain>
    </source>
</reference>
<dbReference type="Pfam" id="PF01564">
    <property type="entry name" value="Spermine_synth"/>
    <property type="match status" value="1"/>
</dbReference>
<keyword evidence="3" id="KW-0808">Transferase</keyword>
<comment type="similarity">
    <text evidence="1">Belongs to the methyltransferase superfamily.</text>
</comment>
<dbReference type="Gene3D" id="3.40.50.150">
    <property type="entry name" value="Vaccinia Virus protein VP39"/>
    <property type="match status" value="2"/>
</dbReference>
<feature type="coiled-coil region" evidence="5">
    <location>
        <begin position="612"/>
        <end position="639"/>
    </location>
</feature>
<evidence type="ECO:0000256" key="2">
    <source>
        <dbReference type="ARBA" id="ARBA00022603"/>
    </source>
</evidence>
<dbReference type="InterPro" id="IPR051419">
    <property type="entry name" value="Lys/N-term_MeTrsfase_sf"/>
</dbReference>
<dbReference type="CDD" id="cd02440">
    <property type="entry name" value="AdoMet_MTases"/>
    <property type="match status" value="2"/>
</dbReference>